<feature type="binding site" evidence="3">
    <location>
        <position position="267"/>
    </location>
    <ligand>
        <name>Mg(2+)</name>
        <dbReference type="ChEBI" id="CHEBI:18420"/>
        <label>1</label>
    </ligand>
</feature>
<dbReference type="SUPFAM" id="SSF101478">
    <property type="entry name" value="ADP-ribosylglycohydrolase"/>
    <property type="match status" value="1"/>
</dbReference>
<dbReference type="Gene3D" id="1.10.4080.10">
    <property type="entry name" value="ADP-ribosylation/Crystallin J1"/>
    <property type="match status" value="1"/>
</dbReference>
<dbReference type="KEGG" id="aup:AsAng_0010910"/>
<dbReference type="GO" id="GO:0016787">
    <property type="term" value="F:hydrolase activity"/>
    <property type="evidence" value="ECO:0007669"/>
    <property type="project" value="UniProtKB-KW"/>
</dbReference>
<protein>
    <submittedName>
        <fullName evidence="4">ADP-ribosylglycohydrolase family protein</fullName>
    </submittedName>
</protein>
<dbReference type="Pfam" id="PF03747">
    <property type="entry name" value="ADP_ribosyl_GH"/>
    <property type="match status" value="1"/>
</dbReference>
<evidence type="ECO:0000256" key="3">
    <source>
        <dbReference type="PIRSR" id="PIRSR605502-1"/>
    </source>
</evidence>
<comment type="cofactor">
    <cofactor evidence="3">
        <name>Mg(2+)</name>
        <dbReference type="ChEBI" id="CHEBI:18420"/>
    </cofactor>
    <text evidence="3">Binds 2 magnesium ions per subunit.</text>
</comment>
<feature type="binding site" evidence="3">
    <location>
        <position position="268"/>
    </location>
    <ligand>
        <name>Mg(2+)</name>
        <dbReference type="ChEBI" id="CHEBI:18420"/>
        <label>1</label>
    </ligand>
</feature>
<dbReference type="EMBL" id="AP026867">
    <property type="protein sequence ID" value="BDS10383.1"/>
    <property type="molecule type" value="Genomic_DNA"/>
</dbReference>
<dbReference type="InterPro" id="IPR036705">
    <property type="entry name" value="Ribosyl_crysJ1_sf"/>
</dbReference>
<proteinExistence type="inferred from homology"/>
<feature type="binding site" evidence="3">
    <location>
        <position position="51"/>
    </location>
    <ligand>
        <name>Mg(2+)</name>
        <dbReference type="ChEBI" id="CHEBI:18420"/>
        <label>1</label>
    </ligand>
</feature>
<dbReference type="InterPro" id="IPR050792">
    <property type="entry name" value="ADP-ribosylglycohydrolase"/>
</dbReference>
<dbReference type="PANTHER" id="PTHR16222">
    <property type="entry name" value="ADP-RIBOSYLGLYCOHYDROLASE"/>
    <property type="match status" value="1"/>
</dbReference>
<dbReference type="PANTHER" id="PTHR16222:SF24">
    <property type="entry name" value="ADP-RIBOSYLHYDROLASE ARH3"/>
    <property type="match status" value="1"/>
</dbReference>
<dbReference type="AlphaFoldDB" id="A0A915YC57"/>
<feature type="binding site" evidence="3">
    <location>
        <position position="265"/>
    </location>
    <ligand>
        <name>Mg(2+)</name>
        <dbReference type="ChEBI" id="CHEBI:18420"/>
        <label>1</label>
    </ligand>
</feature>
<accession>A0A915YC57</accession>
<dbReference type="Proteomes" id="UP001060919">
    <property type="component" value="Chromosome"/>
</dbReference>
<feature type="binding site" evidence="3">
    <location>
        <position position="52"/>
    </location>
    <ligand>
        <name>Mg(2+)</name>
        <dbReference type="ChEBI" id="CHEBI:18420"/>
        <label>1</label>
    </ligand>
</feature>
<sequence length="314" mass="35535">MNLKSAILGLAVGDALGVPVEFMSREMLQKNPVKIMREFGTHKQPKGTWSDDSTMTFCLMETLAQGYDLRDLGDRFVRWYRQAYWTPYKNVFDMGNTTRQAIIRLETQQIEPTQAGGKDRQSNGNGSLMRILPLLFYTKELPINQRWKITRAVSALTHGHFVACFACFIYLEYARLLLEGHDKWKAYQLMLDLVNGFTTTQSFLEGDLHSFHRIFQAPKQLAQLPKNQINSGGYVIDSLEASFWCLLNGNNYSETVLSAVNLGRDTDTTGAITGGLAGILYGESGIPLTWISYLARLNDILDLIERLDDKLEAQ</sequence>
<keyword evidence="3" id="KW-0479">Metal-binding</keyword>
<evidence type="ECO:0000313" key="5">
    <source>
        <dbReference type="Proteomes" id="UP001060919"/>
    </source>
</evidence>
<gene>
    <name evidence="4" type="ORF">AsAng_0010910</name>
</gene>
<evidence type="ECO:0000313" key="4">
    <source>
        <dbReference type="EMBL" id="BDS10383.1"/>
    </source>
</evidence>
<dbReference type="GO" id="GO:0046872">
    <property type="term" value="F:metal ion binding"/>
    <property type="evidence" value="ECO:0007669"/>
    <property type="project" value="UniProtKB-KW"/>
</dbReference>
<evidence type="ECO:0000256" key="2">
    <source>
        <dbReference type="ARBA" id="ARBA00022801"/>
    </source>
</evidence>
<keyword evidence="3" id="KW-0460">Magnesium</keyword>
<comment type="similarity">
    <text evidence="1">Belongs to the ADP-ribosylglycohydrolase family.</text>
</comment>
<evidence type="ECO:0000256" key="1">
    <source>
        <dbReference type="ARBA" id="ARBA00010702"/>
    </source>
</evidence>
<reference evidence="4" key="1">
    <citation type="submission" date="2022-09" db="EMBL/GenBank/DDBJ databases">
        <title>Aureispira anguillicida sp. nov., isolated from Leptocephalus of Japanese eel Anguilla japonica.</title>
        <authorList>
            <person name="Yuasa K."/>
            <person name="Mekata T."/>
            <person name="Ikunari K."/>
        </authorList>
    </citation>
    <scope>NUCLEOTIDE SEQUENCE</scope>
    <source>
        <strain evidence="4">EL160426</strain>
    </source>
</reference>
<name>A0A915YC57_9BACT</name>
<dbReference type="RefSeq" id="WP_264791702.1">
    <property type="nucleotide sequence ID" value="NZ_AP026867.1"/>
</dbReference>
<keyword evidence="5" id="KW-1185">Reference proteome</keyword>
<keyword evidence="2" id="KW-0378">Hydrolase</keyword>
<organism evidence="4 5">
    <name type="scientific">Aureispira anguillae</name>
    <dbReference type="NCBI Taxonomy" id="2864201"/>
    <lineage>
        <taxon>Bacteria</taxon>
        <taxon>Pseudomonadati</taxon>
        <taxon>Bacteroidota</taxon>
        <taxon>Saprospiria</taxon>
        <taxon>Saprospirales</taxon>
        <taxon>Saprospiraceae</taxon>
        <taxon>Aureispira</taxon>
    </lineage>
</organism>
<feature type="binding site" evidence="3">
    <location>
        <position position="50"/>
    </location>
    <ligand>
        <name>Mg(2+)</name>
        <dbReference type="ChEBI" id="CHEBI:18420"/>
        <label>1</label>
    </ligand>
</feature>
<dbReference type="InterPro" id="IPR005502">
    <property type="entry name" value="Ribosyl_crysJ1"/>
</dbReference>